<reference evidence="1 2" key="1">
    <citation type="journal article" date="2011" name="PLoS Pathog.">
        <title>Endophytic Life Strategies Decoded by Genome and Transcriptome Analyses of the Mutualistic Root Symbiont Piriformospora indica.</title>
        <authorList>
            <person name="Zuccaro A."/>
            <person name="Lahrmann U."/>
            <person name="Guldener U."/>
            <person name="Langen G."/>
            <person name="Pfiffi S."/>
            <person name="Biedenkopf D."/>
            <person name="Wong P."/>
            <person name="Samans B."/>
            <person name="Grimm C."/>
            <person name="Basiewicz M."/>
            <person name="Murat C."/>
            <person name="Martin F."/>
            <person name="Kogel K.H."/>
        </authorList>
    </citation>
    <scope>NUCLEOTIDE SEQUENCE [LARGE SCALE GENOMIC DNA]</scope>
    <source>
        <strain evidence="1 2">DSM 11827</strain>
    </source>
</reference>
<protein>
    <submittedName>
        <fullName evidence="1">Uncharacterized protein</fullName>
    </submittedName>
</protein>
<name>G4TPU9_SERID</name>
<comment type="caution">
    <text evidence="1">The sequence shown here is derived from an EMBL/GenBank/DDBJ whole genome shotgun (WGS) entry which is preliminary data.</text>
</comment>
<keyword evidence="2" id="KW-1185">Reference proteome</keyword>
<proteinExistence type="predicted"/>
<evidence type="ECO:0000313" key="1">
    <source>
        <dbReference type="EMBL" id="CCA73342.1"/>
    </source>
</evidence>
<dbReference type="InParanoid" id="G4TPU9"/>
<organism evidence="1 2">
    <name type="scientific">Serendipita indica (strain DSM 11827)</name>
    <name type="common">Root endophyte fungus</name>
    <name type="synonym">Piriformospora indica</name>
    <dbReference type="NCBI Taxonomy" id="1109443"/>
    <lineage>
        <taxon>Eukaryota</taxon>
        <taxon>Fungi</taxon>
        <taxon>Dikarya</taxon>
        <taxon>Basidiomycota</taxon>
        <taxon>Agaricomycotina</taxon>
        <taxon>Agaricomycetes</taxon>
        <taxon>Sebacinales</taxon>
        <taxon>Serendipitaceae</taxon>
        <taxon>Serendipita</taxon>
    </lineage>
</organism>
<dbReference type="AlphaFoldDB" id="G4TPU9"/>
<sequence>MPSRLCFVTSTPWLANDLSSASAVGTQIIDHAWPFTAGQCQPRFDLPRPFAAEFGIASSTALGGLLEDFLLISVSWTCSLTLWSLMMSIDIGCFLSAPDAETYVFRGTATKGYTNYFRIQREQSCALPLFQKLPTILMVRHTPGSPTIGAQSTLCIRQIVEEIVENLSNISNLCMFRV</sequence>
<dbReference type="Proteomes" id="UP000007148">
    <property type="component" value="Unassembled WGS sequence"/>
</dbReference>
<dbReference type="EMBL" id="CAFZ01000218">
    <property type="protein sequence ID" value="CCA73342.1"/>
    <property type="molecule type" value="Genomic_DNA"/>
</dbReference>
<gene>
    <name evidence="1" type="ORF">PIIN_07297</name>
</gene>
<evidence type="ECO:0000313" key="2">
    <source>
        <dbReference type="Proteomes" id="UP000007148"/>
    </source>
</evidence>
<dbReference type="HOGENOM" id="CLU_1511175_0_0_1"/>
<accession>G4TPU9</accession>